<dbReference type="InterPro" id="IPR036378">
    <property type="entry name" value="FAS1_dom_sf"/>
</dbReference>
<proteinExistence type="predicted"/>
<dbReference type="Proteomes" id="UP000010408">
    <property type="component" value="Unassembled WGS sequence"/>
</dbReference>
<evidence type="ECO:0008006" key="3">
    <source>
        <dbReference type="Google" id="ProtNLM"/>
    </source>
</evidence>
<reference evidence="1 2" key="1">
    <citation type="submission" date="2012-05" db="EMBL/GenBank/DDBJ databases">
        <authorList>
            <person name="Weinstock G."/>
            <person name="Sodergren E."/>
            <person name="Lobos E.A."/>
            <person name="Fulton L."/>
            <person name="Fulton R."/>
            <person name="Courtney L."/>
            <person name="Fronick C."/>
            <person name="O'Laughlin M."/>
            <person name="Godfrey J."/>
            <person name="Wilson R.M."/>
            <person name="Miner T."/>
            <person name="Farmer C."/>
            <person name="Delehaunty K."/>
            <person name="Cordes M."/>
            <person name="Minx P."/>
            <person name="Tomlinson C."/>
            <person name="Chen J."/>
            <person name="Wollam A."/>
            <person name="Pepin K.H."/>
            <person name="Bhonagiri V."/>
            <person name="Zhang X."/>
            <person name="Suruliraj S."/>
            <person name="Warren W."/>
            <person name="Mitreva M."/>
            <person name="Mardis E.R."/>
            <person name="Wilson R.K."/>
        </authorList>
    </citation>
    <scope>NUCLEOTIDE SEQUENCE [LARGE SCALE GENOMIC DNA]</scope>
    <source>
        <strain evidence="1 2">F0037</strain>
    </source>
</reference>
<dbReference type="EMBL" id="AMEQ01000040">
    <property type="protein sequence ID" value="EKY00252.1"/>
    <property type="molecule type" value="Genomic_DNA"/>
</dbReference>
<dbReference type="AlphaFoldDB" id="L1NAL7"/>
<dbReference type="STRING" id="1127696.HMPREF9134_01583"/>
<dbReference type="PROSITE" id="PS51257">
    <property type="entry name" value="PROKAR_LIPOPROTEIN"/>
    <property type="match status" value="1"/>
</dbReference>
<dbReference type="PATRIC" id="fig|1127696.3.peg.1428"/>
<dbReference type="Gene3D" id="2.30.180.10">
    <property type="entry name" value="FAS1 domain"/>
    <property type="match status" value="1"/>
</dbReference>
<dbReference type="HOGENOM" id="CLU_102929_0_0_10"/>
<evidence type="ECO:0000313" key="2">
    <source>
        <dbReference type="Proteomes" id="UP000010408"/>
    </source>
</evidence>
<evidence type="ECO:0000313" key="1">
    <source>
        <dbReference type="EMBL" id="EKY00252.1"/>
    </source>
</evidence>
<gene>
    <name evidence="1" type="ORF">HMPREF9134_01583</name>
</gene>
<name>L1NAL7_9PORP</name>
<organism evidence="1 2">
    <name type="scientific">Porphyromonas catoniae F0037</name>
    <dbReference type="NCBI Taxonomy" id="1127696"/>
    <lineage>
        <taxon>Bacteria</taxon>
        <taxon>Pseudomonadati</taxon>
        <taxon>Bacteroidota</taxon>
        <taxon>Bacteroidia</taxon>
        <taxon>Bacteroidales</taxon>
        <taxon>Porphyromonadaceae</taxon>
        <taxon>Porphyromonas</taxon>
    </lineage>
</organism>
<protein>
    <recommendedName>
        <fullName evidence="3">Lipoprotein</fullName>
    </recommendedName>
</protein>
<accession>L1NAL7</accession>
<comment type="caution">
    <text evidence="1">The sequence shown here is derived from an EMBL/GenBank/DDBJ whole genome shotgun (WGS) entry which is preliminary data.</text>
</comment>
<sequence>MDSKMIVIMKNIRHSLYLFLALSFVLLSGCTKYDFVETGRANGNHNTTMWEYFKSDPYNWSLLVRLSSRIGLQDVFEGKSSYGKEITFLGITNHSIRRYLLKKYADDHSEEEAQSLTQEQTEALVDALDANEAKAFILSSVIPKKAIALESFAQGTPSSNANNPIGTGGENYTMASGKVLWLYTFKDAYAGVPGAGRLHLYIVSSDTQKKSEIASHNIRTTTGIVHSLQYNFTPGDF</sequence>
<dbReference type="eggNOG" id="ENOG5031BPG">
    <property type="taxonomic scope" value="Bacteria"/>
</dbReference>